<dbReference type="InterPro" id="IPR038508">
    <property type="entry name" value="ArfGAP_dom_sf"/>
</dbReference>
<feature type="compositionally biased region" description="Basic and acidic residues" evidence="6">
    <location>
        <begin position="146"/>
        <end position="173"/>
    </location>
</feature>
<dbReference type="PANTHER" id="PTHR45705">
    <property type="entry name" value="FI20236P1"/>
    <property type="match status" value="1"/>
</dbReference>
<dbReference type="GO" id="GO:0008270">
    <property type="term" value="F:zinc ion binding"/>
    <property type="evidence" value="ECO:0007669"/>
    <property type="project" value="UniProtKB-KW"/>
</dbReference>
<dbReference type="SUPFAM" id="SSF57863">
    <property type="entry name" value="ArfGap/RecO-like zinc finger"/>
    <property type="match status" value="1"/>
</dbReference>
<dbReference type="SMART" id="SM00105">
    <property type="entry name" value="ArfGap"/>
    <property type="match status" value="1"/>
</dbReference>
<dbReference type="FunFam" id="1.10.220.150:FF:000009">
    <property type="entry name" value="stromal membrane-associated protein 1 isoform X1"/>
    <property type="match status" value="1"/>
</dbReference>
<feature type="compositionally biased region" description="Polar residues" evidence="6">
    <location>
        <begin position="364"/>
        <end position="381"/>
    </location>
</feature>
<dbReference type="GO" id="GO:0005737">
    <property type="term" value="C:cytoplasm"/>
    <property type="evidence" value="ECO:0007669"/>
    <property type="project" value="TreeGrafter"/>
</dbReference>
<keyword evidence="4" id="KW-0862">Zinc</keyword>
<gene>
    <name evidence="8" type="ORF">LOD99_9424</name>
</gene>
<dbReference type="Pfam" id="PF01412">
    <property type="entry name" value="ArfGap"/>
    <property type="match status" value="1"/>
</dbReference>
<dbReference type="InterPro" id="IPR037278">
    <property type="entry name" value="ARFGAP/RecO"/>
</dbReference>
<dbReference type="InterPro" id="IPR001164">
    <property type="entry name" value="ArfGAP_dom"/>
</dbReference>
<evidence type="ECO:0000256" key="5">
    <source>
        <dbReference type="PROSITE-ProRule" id="PRU00288"/>
    </source>
</evidence>
<sequence length="381" mass="42608">MHRSNNGQADPLKQMVAEAMLLSDNKLCQECHCRGPHTWTSWNLGVFLCMRCAGIHRKLGVHISKVKSCTLDHWQSYQVDSLVSKGNKQSWLYYEHNLPEGYVRPNDTSSLEVFIRNKYERKLYNPRDGSVRPPGEQVRSSTPPPEVKKSPPVTKEEPKVVEKKSDKKIEETKSSLTIPSVPSRPRSQPSSPVTLQSKRSDENSLLLDIGTGITTSRSESDFAFLDVEKLFTSNTSSKLGTHPSNSLPLVQSTESPGIDFLEPLVASSNLQMDTNQIISLYQVRAQTSAIRTGPNYQPRFCAPQPQYYQPNASAYRQQQQKMVNDAADIQKTLNAMKTPSGWIMQPTTAANGTESNDPWDKTLANGTQSQPGQTLSQDLWL</sequence>
<proteinExistence type="predicted"/>
<evidence type="ECO:0000256" key="3">
    <source>
        <dbReference type="ARBA" id="ARBA00022771"/>
    </source>
</evidence>
<feature type="compositionally biased region" description="Low complexity" evidence="6">
    <location>
        <begin position="179"/>
        <end position="193"/>
    </location>
</feature>
<accession>A0AAV7JBR5</accession>
<dbReference type="PROSITE" id="PS50115">
    <property type="entry name" value="ARFGAP"/>
    <property type="match status" value="1"/>
</dbReference>
<name>A0AAV7JBR5_9METZ</name>
<dbReference type="PANTHER" id="PTHR45705:SF1">
    <property type="entry name" value="FI20236P1"/>
    <property type="match status" value="1"/>
</dbReference>
<dbReference type="PRINTS" id="PR00405">
    <property type="entry name" value="REVINTRACTNG"/>
</dbReference>
<reference evidence="8 9" key="1">
    <citation type="journal article" date="2023" name="BMC Biol.">
        <title>The compact genome of the sponge Oopsacas minuta (Hexactinellida) is lacking key metazoan core genes.</title>
        <authorList>
            <person name="Santini S."/>
            <person name="Schenkelaars Q."/>
            <person name="Jourda C."/>
            <person name="Duchesne M."/>
            <person name="Belahbib H."/>
            <person name="Rocher C."/>
            <person name="Selva M."/>
            <person name="Riesgo A."/>
            <person name="Vervoort M."/>
            <person name="Leys S.P."/>
            <person name="Kodjabachian L."/>
            <person name="Le Bivic A."/>
            <person name="Borchiellini C."/>
            <person name="Claverie J.M."/>
            <person name="Renard E."/>
        </authorList>
    </citation>
    <scope>NUCLEOTIDE SEQUENCE [LARGE SCALE GENOMIC DNA]</scope>
    <source>
        <strain evidence="8">SPO-2</strain>
    </source>
</reference>
<evidence type="ECO:0000313" key="8">
    <source>
        <dbReference type="EMBL" id="KAI6646151.1"/>
    </source>
</evidence>
<keyword evidence="3 5" id="KW-0863">Zinc-finger</keyword>
<keyword evidence="1" id="KW-0343">GTPase activation</keyword>
<evidence type="ECO:0000256" key="2">
    <source>
        <dbReference type="ARBA" id="ARBA00022723"/>
    </source>
</evidence>
<organism evidence="8 9">
    <name type="scientific">Oopsacas minuta</name>
    <dbReference type="NCBI Taxonomy" id="111878"/>
    <lineage>
        <taxon>Eukaryota</taxon>
        <taxon>Metazoa</taxon>
        <taxon>Porifera</taxon>
        <taxon>Hexactinellida</taxon>
        <taxon>Hexasterophora</taxon>
        <taxon>Lyssacinosida</taxon>
        <taxon>Leucopsacidae</taxon>
        <taxon>Oopsacas</taxon>
    </lineage>
</organism>
<keyword evidence="2" id="KW-0479">Metal-binding</keyword>
<evidence type="ECO:0000259" key="7">
    <source>
        <dbReference type="PROSITE" id="PS50115"/>
    </source>
</evidence>
<dbReference type="Gene3D" id="1.10.220.150">
    <property type="entry name" value="Arf GTPase activating protein"/>
    <property type="match status" value="1"/>
</dbReference>
<feature type="domain" description="Arf-GAP" evidence="7">
    <location>
        <begin position="9"/>
        <end position="132"/>
    </location>
</feature>
<evidence type="ECO:0000256" key="6">
    <source>
        <dbReference type="SAM" id="MobiDB-lite"/>
    </source>
</evidence>
<feature type="region of interest" description="Disordered" evidence="6">
    <location>
        <begin position="342"/>
        <end position="381"/>
    </location>
</feature>
<evidence type="ECO:0000256" key="1">
    <source>
        <dbReference type="ARBA" id="ARBA00022468"/>
    </source>
</evidence>
<keyword evidence="9" id="KW-1185">Reference proteome</keyword>
<protein>
    <submittedName>
        <fullName evidence="8">Stromal membrane-associated protein 1-like</fullName>
    </submittedName>
</protein>
<dbReference type="InterPro" id="IPR051718">
    <property type="entry name" value="ARF_GTPase-activating"/>
</dbReference>
<feature type="region of interest" description="Disordered" evidence="6">
    <location>
        <begin position="124"/>
        <end position="199"/>
    </location>
</feature>
<dbReference type="AlphaFoldDB" id="A0AAV7JBR5"/>
<dbReference type="GO" id="GO:0005096">
    <property type="term" value="F:GTPase activator activity"/>
    <property type="evidence" value="ECO:0007669"/>
    <property type="project" value="UniProtKB-KW"/>
</dbReference>
<feature type="compositionally biased region" description="Polar residues" evidence="6">
    <location>
        <begin position="345"/>
        <end position="356"/>
    </location>
</feature>
<evidence type="ECO:0000256" key="4">
    <source>
        <dbReference type="ARBA" id="ARBA00022833"/>
    </source>
</evidence>
<dbReference type="Proteomes" id="UP001165289">
    <property type="component" value="Unassembled WGS sequence"/>
</dbReference>
<comment type="caution">
    <text evidence="8">The sequence shown here is derived from an EMBL/GenBank/DDBJ whole genome shotgun (WGS) entry which is preliminary data.</text>
</comment>
<dbReference type="EMBL" id="JAKMXF010000361">
    <property type="protein sequence ID" value="KAI6646151.1"/>
    <property type="molecule type" value="Genomic_DNA"/>
</dbReference>
<evidence type="ECO:0000313" key="9">
    <source>
        <dbReference type="Proteomes" id="UP001165289"/>
    </source>
</evidence>